<protein>
    <submittedName>
        <fullName evidence="1">Adenosylcobinamide amidohydrolase</fullName>
    </submittedName>
</protein>
<evidence type="ECO:0000313" key="1">
    <source>
        <dbReference type="EMBL" id="GGM52407.1"/>
    </source>
</evidence>
<dbReference type="InterPro" id="IPR002808">
    <property type="entry name" value="AdoCbi_amidolase"/>
</dbReference>
<dbReference type="EMBL" id="BMPU01000002">
    <property type="protein sequence ID" value="GGM52407.1"/>
    <property type="molecule type" value="Genomic_DNA"/>
</dbReference>
<dbReference type="PANTHER" id="PTHR35336:SF5">
    <property type="entry name" value="ADENOSYLCOBINAMIDE AMIDOHYDROLASE"/>
    <property type="match status" value="1"/>
</dbReference>
<organism evidence="1 2">
    <name type="scientific">Porphyromonas pasteri</name>
    <dbReference type="NCBI Taxonomy" id="1583331"/>
    <lineage>
        <taxon>Bacteria</taxon>
        <taxon>Pseudomonadati</taxon>
        <taxon>Bacteroidota</taxon>
        <taxon>Bacteroidia</taxon>
        <taxon>Bacteroidales</taxon>
        <taxon>Porphyromonadaceae</taxon>
        <taxon>Porphyromonas</taxon>
    </lineage>
</organism>
<reference evidence="2" key="1">
    <citation type="journal article" date="2019" name="Int. J. Syst. Evol. Microbiol.">
        <title>The Global Catalogue of Microorganisms (GCM) 10K type strain sequencing project: providing services to taxonomists for standard genome sequencing and annotation.</title>
        <authorList>
            <consortium name="The Broad Institute Genomics Platform"/>
            <consortium name="The Broad Institute Genome Sequencing Center for Infectious Disease"/>
            <person name="Wu L."/>
            <person name="Ma J."/>
        </authorList>
    </citation>
    <scope>NUCLEOTIDE SEQUENCE [LARGE SCALE GENOMIC DNA]</scope>
    <source>
        <strain evidence="2">JCM 30531</strain>
    </source>
</reference>
<gene>
    <name evidence="1" type="ORF">GCM10007088_08910</name>
</gene>
<dbReference type="InterPro" id="IPR052209">
    <property type="entry name" value="CbiZ"/>
</dbReference>
<sequence>MLFRTPMGDAVYFAQEAMIISFSGQRGVVSSSNLNGGYRNDLHYVFNHSVGRDPDILQKRCPGLKGGNIIEHYTVIASELGLDPERTTGMGTAALIENHARAERTYHGVTVQAIATAGIDVNGGRAGDKASYDEFEQRSLLPPPGTINVFLFIDAYLDPGALTRALITATEAKAAALQELMAPSRYSEGLATGSGTDSLIAVCNEESPVVLYGAGKHVLLGEMIGQSVKEAVTKALERQSGMNAQRQSSFLQQGIRYGLGIEDLLALYQARYSASAQDEATLREALQRLASDSHLCAAVASILHLVDQWRWGLISWASLMDLSQLTFSYVSQRYRLDPCGLSIEQGKTPCYELILDELRSLLILLLYREVGS</sequence>
<name>A0ABQ2H6D7_9PORP</name>
<keyword evidence="2" id="KW-1185">Reference proteome</keyword>
<comment type="caution">
    <text evidence="1">The sequence shown here is derived from an EMBL/GenBank/DDBJ whole genome shotgun (WGS) entry which is preliminary data.</text>
</comment>
<accession>A0ABQ2H6D7</accession>
<evidence type="ECO:0000313" key="2">
    <source>
        <dbReference type="Proteomes" id="UP000653477"/>
    </source>
</evidence>
<dbReference type="Pfam" id="PF01955">
    <property type="entry name" value="CbiZ"/>
    <property type="match status" value="1"/>
</dbReference>
<dbReference type="Proteomes" id="UP000653477">
    <property type="component" value="Unassembled WGS sequence"/>
</dbReference>
<dbReference type="PANTHER" id="PTHR35336">
    <property type="entry name" value="ADENOSYLCOBINAMIDE AMIDOHYDROLASE"/>
    <property type="match status" value="1"/>
</dbReference>
<proteinExistence type="predicted"/>